<organism evidence="2 3">
    <name type="scientific">Ammonifex thiophilus</name>
    <dbReference type="NCBI Taxonomy" id="444093"/>
    <lineage>
        <taxon>Bacteria</taxon>
        <taxon>Bacillati</taxon>
        <taxon>Bacillota</taxon>
        <taxon>Clostridia</taxon>
        <taxon>Thermoanaerobacterales</taxon>
        <taxon>Thermoanaerobacteraceae</taxon>
        <taxon>Ammonifex</taxon>
    </lineage>
</organism>
<proteinExistence type="predicted"/>
<keyword evidence="3" id="KW-1185">Reference proteome</keyword>
<dbReference type="EMBL" id="QSLN01000001">
    <property type="protein sequence ID" value="RDV84549.1"/>
    <property type="molecule type" value="Genomic_DNA"/>
</dbReference>
<sequence>MRRSPLEEGRRWLEQAEEDLRWAKHLAQQGGYYLACFLSQQIGEKAIKGFLYAQGEEIVLGHSIERLCHQAARWEPLFAEKVKRWAILDGYYVPTRYPNGLPDSIPARVYTEEAAQEAVRLAEEVVAFVRDRLAER</sequence>
<dbReference type="Gene3D" id="1.20.120.330">
    <property type="entry name" value="Nucleotidyltransferases domain 2"/>
    <property type="match status" value="1"/>
</dbReference>
<feature type="domain" description="HEPN" evidence="1">
    <location>
        <begin position="13"/>
        <end position="125"/>
    </location>
</feature>
<dbReference type="PROSITE" id="PS50910">
    <property type="entry name" value="HEPN"/>
    <property type="match status" value="1"/>
</dbReference>
<dbReference type="Pfam" id="PF05168">
    <property type="entry name" value="HEPN"/>
    <property type="match status" value="1"/>
</dbReference>
<dbReference type="AlphaFoldDB" id="A0A3D8P7Z2"/>
<dbReference type="SMART" id="SM00748">
    <property type="entry name" value="HEPN"/>
    <property type="match status" value="1"/>
</dbReference>
<gene>
    <name evidence="2" type="ORF">DXX99_00385</name>
</gene>
<evidence type="ECO:0000259" key="1">
    <source>
        <dbReference type="PROSITE" id="PS50910"/>
    </source>
</evidence>
<dbReference type="RefSeq" id="WP_115791546.1">
    <property type="nucleotide sequence ID" value="NZ_QSLN01000001.1"/>
</dbReference>
<dbReference type="InterPro" id="IPR007842">
    <property type="entry name" value="HEPN_dom"/>
</dbReference>
<protein>
    <submittedName>
        <fullName evidence="2">HEPN domain-containing protein</fullName>
    </submittedName>
</protein>
<dbReference type="SUPFAM" id="SSF81593">
    <property type="entry name" value="Nucleotidyltransferase substrate binding subunit/domain"/>
    <property type="match status" value="1"/>
</dbReference>
<name>A0A3D8P7Z2_9THEO</name>
<comment type="caution">
    <text evidence="2">The sequence shown here is derived from an EMBL/GenBank/DDBJ whole genome shotgun (WGS) entry which is preliminary data.</text>
</comment>
<evidence type="ECO:0000313" key="2">
    <source>
        <dbReference type="EMBL" id="RDV84549.1"/>
    </source>
</evidence>
<accession>A0A3D8P7Z2</accession>
<reference evidence="2 3" key="1">
    <citation type="submission" date="2018-08" db="EMBL/GenBank/DDBJ databases">
        <title>Form III RuBisCO-mediated autotrophy in Thermodesulfobium bacteria.</title>
        <authorList>
            <person name="Toshchakov S.V."/>
            <person name="Kublanov I.V."/>
            <person name="Frolov E."/>
            <person name="Bonch-Osmolovskaya E.A."/>
            <person name="Tourova T.P."/>
            <person name="Chernych N.A."/>
            <person name="Lebedinsky A.V."/>
        </authorList>
    </citation>
    <scope>NUCLEOTIDE SEQUENCE [LARGE SCALE GENOMIC DNA]</scope>
    <source>
        <strain evidence="2 3">SR</strain>
    </source>
</reference>
<dbReference type="OrthoDB" id="9808176at2"/>
<evidence type="ECO:0000313" key="3">
    <source>
        <dbReference type="Proteomes" id="UP000256329"/>
    </source>
</evidence>
<dbReference type="Proteomes" id="UP000256329">
    <property type="component" value="Unassembled WGS sequence"/>
</dbReference>